<comment type="caution">
    <text evidence="2">The sequence shown here is derived from an EMBL/GenBank/DDBJ whole genome shotgun (WGS) entry which is preliminary data.</text>
</comment>
<sequence>MQNDISSYYNSLNRVKEREEISNTFIKKELEPYYFDNYSIYHRKGSNFHPLMSDYYKNDRRRPIPLNIEKIKNDHKMPTLIFGRYFQLQNQQEFYEDAIEKAQNIKKAIEENLNFNNDQTL</sequence>
<name>A0ABU2YJB9_9FLAO</name>
<dbReference type="EMBL" id="JAVRIA010000002">
    <property type="protein sequence ID" value="MDT0557895.1"/>
    <property type="molecule type" value="Genomic_DNA"/>
</dbReference>
<protein>
    <submittedName>
        <fullName evidence="2">Uncharacterized protein</fullName>
    </submittedName>
</protein>
<feature type="coiled-coil region" evidence="1">
    <location>
        <begin position="85"/>
        <end position="119"/>
    </location>
</feature>
<evidence type="ECO:0000313" key="3">
    <source>
        <dbReference type="Proteomes" id="UP001259492"/>
    </source>
</evidence>
<evidence type="ECO:0000313" key="2">
    <source>
        <dbReference type="EMBL" id="MDT0557895.1"/>
    </source>
</evidence>
<keyword evidence="3" id="KW-1185">Reference proteome</keyword>
<dbReference type="Proteomes" id="UP001259492">
    <property type="component" value="Unassembled WGS sequence"/>
</dbReference>
<reference evidence="2 3" key="1">
    <citation type="submission" date="2023-09" db="EMBL/GenBank/DDBJ databases">
        <authorList>
            <person name="Rey-Velasco X."/>
        </authorList>
    </citation>
    <scope>NUCLEOTIDE SEQUENCE [LARGE SCALE GENOMIC DNA]</scope>
    <source>
        <strain evidence="2 3">W332</strain>
    </source>
</reference>
<evidence type="ECO:0000256" key="1">
    <source>
        <dbReference type="SAM" id="Coils"/>
    </source>
</evidence>
<organism evidence="2 3">
    <name type="scientific">Microcosmobacter mediterraneus</name>
    <dbReference type="NCBI Taxonomy" id="3075607"/>
    <lineage>
        <taxon>Bacteria</taxon>
        <taxon>Pseudomonadati</taxon>
        <taxon>Bacteroidota</taxon>
        <taxon>Flavobacteriia</taxon>
        <taxon>Flavobacteriales</taxon>
        <taxon>Flavobacteriaceae</taxon>
        <taxon>Microcosmobacter</taxon>
    </lineage>
</organism>
<keyword evidence="1" id="KW-0175">Coiled coil</keyword>
<proteinExistence type="predicted"/>
<accession>A0ABU2YJB9</accession>
<dbReference type="RefSeq" id="WP_311426669.1">
    <property type="nucleotide sequence ID" value="NZ_JAVRIA010000002.1"/>
</dbReference>
<gene>
    <name evidence="2" type="ORF">RM697_04515</name>
</gene>